<dbReference type="EMBL" id="VICG01000005">
    <property type="protein sequence ID" value="KAA8571857.1"/>
    <property type="molecule type" value="Genomic_DNA"/>
</dbReference>
<dbReference type="Proteomes" id="UP000322873">
    <property type="component" value="Unassembled WGS sequence"/>
</dbReference>
<feature type="compositionally biased region" description="Polar residues" evidence="1">
    <location>
        <begin position="78"/>
        <end position="89"/>
    </location>
</feature>
<feature type="chain" id="PRO_5024298299" description="Secreted protein" evidence="2">
    <location>
        <begin position="24"/>
        <end position="108"/>
    </location>
</feature>
<evidence type="ECO:0000256" key="1">
    <source>
        <dbReference type="SAM" id="MobiDB-lite"/>
    </source>
</evidence>
<reference evidence="3 4" key="1">
    <citation type="submission" date="2019-06" db="EMBL/GenBank/DDBJ databases">
        <title>Genome Sequence of the Brown Rot Fungal Pathogen Monilinia fructicola.</title>
        <authorList>
            <person name="De Miccolis Angelini R.M."/>
            <person name="Landi L."/>
            <person name="Abate D."/>
            <person name="Pollastro S."/>
            <person name="Romanazzi G."/>
            <person name="Faretra F."/>
        </authorList>
    </citation>
    <scope>NUCLEOTIDE SEQUENCE [LARGE SCALE GENOMIC DNA]</scope>
    <source>
        <strain evidence="3 4">Mfrc123</strain>
    </source>
</reference>
<evidence type="ECO:0000256" key="2">
    <source>
        <dbReference type="SAM" id="SignalP"/>
    </source>
</evidence>
<keyword evidence="4" id="KW-1185">Reference proteome</keyword>
<feature type="region of interest" description="Disordered" evidence="1">
    <location>
        <begin position="73"/>
        <end position="108"/>
    </location>
</feature>
<gene>
    <name evidence="3" type="ORF">EYC84_001814</name>
</gene>
<protein>
    <recommendedName>
        <fullName evidence="5">Secreted protein</fullName>
    </recommendedName>
</protein>
<feature type="compositionally biased region" description="Basic and acidic residues" evidence="1">
    <location>
        <begin position="90"/>
        <end position="108"/>
    </location>
</feature>
<accession>A0A5M9JT40</accession>
<comment type="caution">
    <text evidence="3">The sequence shown here is derived from an EMBL/GenBank/DDBJ whole genome shotgun (WGS) entry which is preliminary data.</text>
</comment>
<evidence type="ECO:0000313" key="3">
    <source>
        <dbReference type="EMBL" id="KAA8571857.1"/>
    </source>
</evidence>
<name>A0A5M9JT40_MONFR</name>
<feature type="signal peptide" evidence="2">
    <location>
        <begin position="1"/>
        <end position="23"/>
    </location>
</feature>
<dbReference type="AlphaFoldDB" id="A0A5M9JT40"/>
<organism evidence="3 4">
    <name type="scientific">Monilinia fructicola</name>
    <name type="common">Brown rot fungus</name>
    <name type="synonym">Ciboria fructicola</name>
    <dbReference type="NCBI Taxonomy" id="38448"/>
    <lineage>
        <taxon>Eukaryota</taxon>
        <taxon>Fungi</taxon>
        <taxon>Dikarya</taxon>
        <taxon>Ascomycota</taxon>
        <taxon>Pezizomycotina</taxon>
        <taxon>Leotiomycetes</taxon>
        <taxon>Helotiales</taxon>
        <taxon>Sclerotiniaceae</taxon>
        <taxon>Monilinia</taxon>
    </lineage>
</organism>
<evidence type="ECO:0000313" key="4">
    <source>
        <dbReference type="Proteomes" id="UP000322873"/>
    </source>
</evidence>
<keyword evidence="2" id="KW-0732">Signal</keyword>
<sequence length="108" mass="12661">MRHVHARNLTRVIFLNCALRLYACWIHPSINIREHLVIHPRIISSLLPNNSKQMKKRILICMPIHPHPKGYLEKKPFNANQSIKPTNNVIEKEPEPEPEPERPNHTSK</sequence>
<evidence type="ECO:0008006" key="5">
    <source>
        <dbReference type="Google" id="ProtNLM"/>
    </source>
</evidence>
<proteinExistence type="predicted"/>